<proteinExistence type="predicted"/>
<comment type="caution">
    <text evidence="1">The sequence shown here is derived from an EMBL/GenBank/DDBJ whole genome shotgun (WGS) entry which is preliminary data.</text>
</comment>
<gene>
    <name evidence="1" type="ORF">Zm00014a_015034</name>
</gene>
<organism evidence="1">
    <name type="scientific">Zea mays</name>
    <name type="common">Maize</name>
    <dbReference type="NCBI Taxonomy" id="4577"/>
    <lineage>
        <taxon>Eukaryota</taxon>
        <taxon>Viridiplantae</taxon>
        <taxon>Streptophyta</taxon>
        <taxon>Embryophyta</taxon>
        <taxon>Tracheophyta</taxon>
        <taxon>Spermatophyta</taxon>
        <taxon>Magnoliopsida</taxon>
        <taxon>Liliopsida</taxon>
        <taxon>Poales</taxon>
        <taxon>Poaceae</taxon>
        <taxon>PACMAD clade</taxon>
        <taxon>Panicoideae</taxon>
        <taxon>Andropogonodae</taxon>
        <taxon>Andropogoneae</taxon>
        <taxon>Tripsacinae</taxon>
        <taxon>Zea</taxon>
    </lineage>
</organism>
<reference evidence="1" key="1">
    <citation type="journal article" date="2018" name="Nat. Genet.">
        <title>Extensive intraspecific gene order and gene structural variations between Mo17 and other maize genomes.</title>
        <authorList>
            <person name="Sun S."/>
            <person name="Zhou Y."/>
            <person name="Chen J."/>
            <person name="Shi J."/>
            <person name="Zhao H."/>
            <person name="Zhao H."/>
            <person name="Song W."/>
            <person name="Zhang M."/>
            <person name="Cui Y."/>
            <person name="Dong X."/>
            <person name="Liu H."/>
            <person name="Ma X."/>
            <person name="Jiao Y."/>
            <person name="Wang B."/>
            <person name="Wei X."/>
            <person name="Stein J.C."/>
            <person name="Glaubitz J.C."/>
            <person name="Lu F."/>
            <person name="Yu G."/>
            <person name="Liang C."/>
            <person name="Fengler K."/>
            <person name="Li B."/>
            <person name="Rafalski A."/>
            <person name="Schnable P.S."/>
            <person name="Ware D.H."/>
            <person name="Buckler E.S."/>
            <person name="Lai J."/>
        </authorList>
    </citation>
    <scope>NUCLEOTIDE SEQUENCE [LARGE SCALE GENOMIC DNA]</scope>
    <source>
        <tissue evidence="1">Seedling</tissue>
    </source>
</reference>
<accession>A0A3L6G6Q5</accession>
<evidence type="ECO:0000313" key="1">
    <source>
        <dbReference type="EMBL" id="PWZ44293.1"/>
    </source>
</evidence>
<name>A0A3L6G6Q5_MAIZE</name>
<dbReference type="EMBL" id="NCVQ01000002">
    <property type="protein sequence ID" value="PWZ44293.1"/>
    <property type="molecule type" value="Genomic_DNA"/>
</dbReference>
<protein>
    <submittedName>
        <fullName evidence="1">Uncharacterized protein</fullName>
    </submittedName>
</protein>
<sequence>MNLTDSNIHGSKVINRLVITNRHVTGRLIAISQRPGQLINLGWSSLYNHFVHTRTYI</sequence>
<dbReference type="AlphaFoldDB" id="A0A3L6G6Q5"/>
<dbReference type="Proteomes" id="UP000251960">
    <property type="component" value="Chromosome 10"/>
</dbReference>